<protein>
    <recommendedName>
        <fullName evidence="2">DUF6268 domain-containing protein</fullName>
    </recommendedName>
</protein>
<dbReference type="InterPro" id="IPR046235">
    <property type="entry name" value="DUF6268"/>
</dbReference>
<evidence type="ECO:0000259" key="2">
    <source>
        <dbReference type="Pfam" id="PF19783"/>
    </source>
</evidence>
<feature type="signal peptide" evidence="1">
    <location>
        <begin position="1"/>
        <end position="26"/>
    </location>
</feature>
<name>A0A1H6LED5_9BACT</name>
<accession>A0A1H6LED5</accession>
<dbReference type="STRING" id="1679444.PYTT_1064"/>
<dbReference type="Pfam" id="PF19783">
    <property type="entry name" value="DUF6268"/>
    <property type="match status" value="1"/>
</dbReference>
<evidence type="ECO:0000313" key="4">
    <source>
        <dbReference type="Proteomes" id="UP000176204"/>
    </source>
</evidence>
<reference evidence="4" key="1">
    <citation type="submission" date="2016-09" db="EMBL/GenBank/DDBJ databases">
        <authorList>
            <person name="Koehorst J."/>
        </authorList>
    </citation>
    <scope>NUCLEOTIDE SEQUENCE [LARGE SCALE GENOMIC DNA]</scope>
</reference>
<proteinExistence type="predicted"/>
<dbReference type="Proteomes" id="UP000176204">
    <property type="component" value="Chromosome I"/>
</dbReference>
<keyword evidence="4" id="KW-1185">Reference proteome</keyword>
<keyword evidence="1" id="KW-0732">Signal</keyword>
<gene>
    <name evidence="3" type="ORF">PYTT_1064</name>
</gene>
<feature type="chain" id="PRO_5009604514" description="DUF6268 domain-containing protein" evidence="1">
    <location>
        <begin position="27"/>
        <end position="348"/>
    </location>
</feature>
<dbReference type="EMBL" id="LT629973">
    <property type="protein sequence ID" value="SEH83038.1"/>
    <property type="molecule type" value="Genomic_DNA"/>
</dbReference>
<dbReference type="AlphaFoldDB" id="A0A1H6LED5"/>
<evidence type="ECO:0000256" key="1">
    <source>
        <dbReference type="SAM" id="SignalP"/>
    </source>
</evidence>
<sequence length="348" mass="39229">MPYWKRMKSTFLLAIAFVSIPLQAMAETTRPDDSYYSDYADDGTMYAPYSGIDSSIDTSYMQPPSDPNTFSGKSTSAAKPYLIPNKFYFEYLGSMNLKDGNGHLSVTNAVITLPFVDPTQTGFGSWRFDAKAAVRLTWLNSKGDQVLDESELYTILANFSAARQIGGSGQLIIGVAPEISTDFDVWTFRDVYISGYAAYATRVNDSFSFAAGLAYIPQYVDRFVVPFFRFNWQATPAWEVSLSDARFSVTNTASSRFHWGPFLQWGGKTWTVNRHRSTQRLRWTSYSLGMGSSIDLTPNHETKVLLTTDLGFTFGNEARFKTKDNKHTLEKYKYGEGLYLRVGIDVQF</sequence>
<feature type="domain" description="DUF6268" evidence="2">
    <location>
        <begin position="97"/>
        <end position="345"/>
    </location>
</feature>
<organism evidence="3 4">
    <name type="scientific">Akkermansia glycaniphila</name>
    <dbReference type="NCBI Taxonomy" id="1679444"/>
    <lineage>
        <taxon>Bacteria</taxon>
        <taxon>Pseudomonadati</taxon>
        <taxon>Verrucomicrobiota</taxon>
        <taxon>Verrucomicrobiia</taxon>
        <taxon>Verrucomicrobiales</taxon>
        <taxon>Akkermansiaceae</taxon>
        <taxon>Akkermansia</taxon>
    </lineage>
</organism>
<evidence type="ECO:0000313" key="3">
    <source>
        <dbReference type="EMBL" id="SEH83038.1"/>
    </source>
</evidence>
<dbReference type="KEGG" id="agl:PYTT_1064"/>